<keyword evidence="4" id="KW-1185">Reference proteome</keyword>
<feature type="region of interest" description="Disordered" evidence="1">
    <location>
        <begin position="104"/>
        <end position="123"/>
    </location>
</feature>
<feature type="transmembrane region" description="Helical" evidence="2">
    <location>
        <begin position="244"/>
        <end position="263"/>
    </location>
</feature>
<feature type="transmembrane region" description="Helical" evidence="2">
    <location>
        <begin position="167"/>
        <end position="194"/>
    </location>
</feature>
<feature type="transmembrane region" description="Helical" evidence="2">
    <location>
        <begin position="38"/>
        <end position="58"/>
    </location>
</feature>
<dbReference type="OrthoDB" id="4627516at2"/>
<keyword evidence="2" id="KW-1133">Transmembrane helix</keyword>
<dbReference type="AlphaFoldDB" id="A0A3S4RCM4"/>
<keyword evidence="2" id="KW-0472">Membrane</keyword>
<gene>
    <name evidence="3" type="ORF">NCTC10485_00478</name>
</gene>
<evidence type="ECO:0000256" key="1">
    <source>
        <dbReference type="SAM" id="MobiDB-lite"/>
    </source>
</evidence>
<dbReference type="InterPro" id="IPR021315">
    <property type="entry name" value="Gap/Sap"/>
</dbReference>
<dbReference type="Pfam" id="PF11139">
    <property type="entry name" value="SfLAP"/>
    <property type="match status" value="1"/>
</dbReference>
<evidence type="ECO:0000313" key="3">
    <source>
        <dbReference type="EMBL" id="VEG45222.1"/>
    </source>
</evidence>
<feature type="transmembrane region" description="Helical" evidence="2">
    <location>
        <begin position="200"/>
        <end position="224"/>
    </location>
</feature>
<feature type="transmembrane region" description="Helical" evidence="2">
    <location>
        <begin position="6"/>
        <end position="26"/>
    </location>
</feature>
<feature type="transmembrane region" description="Helical" evidence="2">
    <location>
        <begin position="78"/>
        <end position="99"/>
    </location>
</feature>
<dbReference type="Proteomes" id="UP000282551">
    <property type="component" value="Chromosome"/>
</dbReference>
<protein>
    <submittedName>
        <fullName evidence="3">Gap protein</fullName>
    </submittedName>
</protein>
<accession>A0A3S4RCM4</accession>
<sequence length="266" mass="28138">MWGPLLALALLLTINPLRIGIILLVLSRPRPMQNLLAYWVGTLLAGLFYLIVPLIVLHSTPASAAFTQGFIDAEPNPLVQRVVVAVGVVLLVLAALMVARSRARVPSGSNGGRSSGAATSTATLDPTSMPIISRLVRPADGEATETSSWLHRLLGRAREAWRTGSPWIALVIGLMVMPADGVVLALALIVASGATVGMQISAAIAFVILVLAVEETILVSNLLVPQRTQAALRRLHEWAVAHHLKFMAAILALVGVSLIVQGFSVL</sequence>
<keyword evidence="2" id="KW-0812">Transmembrane</keyword>
<dbReference type="RefSeq" id="WP_126332270.1">
    <property type="nucleotide sequence ID" value="NZ_AP022604.1"/>
</dbReference>
<name>A0A3S4RCM4_MYCCI</name>
<evidence type="ECO:0000256" key="2">
    <source>
        <dbReference type="SAM" id="Phobius"/>
    </source>
</evidence>
<evidence type="ECO:0000313" key="4">
    <source>
        <dbReference type="Proteomes" id="UP000282551"/>
    </source>
</evidence>
<reference evidence="3 4" key="1">
    <citation type="submission" date="2018-12" db="EMBL/GenBank/DDBJ databases">
        <authorList>
            <consortium name="Pathogen Informatics"/>
        </authorList>
    </citation>
    <scope>NUCLEOTIDE SEQUENCE [LARGE SCALE GENOMIC DNA]</scope>
    <source>
        <strain evidence="3 4">NCTC10485</strain>
    </source>
</reference>
<dbReference type="EMBL" id="LR134355">
    <property type="protein sequence ID" value="VEG45222.1"/>
    <property type="molecule type" value="Genomic_DNA"/>
</dbReference>
<organism evidence="3 4">
    <name type="scientific">Mycolicibacterium chitae</name>
    <name type="common">Mycobacterium chitae</name>
    <dbReference type="NCBI Taxonomy" id="1792"/>
    <lineage>
        <taxon>Bacteria</taxon>
        <taxon>Bacillati</taxon>
        <taxon>Actinomycetota</taxon>
        <taxon>Actinomycetes</taxon>
        <taxon>Mycobacteriales</taxon>
        <taxon>Mycobacteriaceae</taxon>
        <taxon>Mycolicibacterium</taxon>
    </lineage>
</organism>
<proteinExistence type="predicted"/>